<dbReference type="GO" id="GO:0016747">
    <property type="term" value="F:acyltransferase activity, transferring groups other than amino-acyl groups"/>
    <property type="evidence" value="ECO:0007669"/>
    <property type="project" value="InterPro"/>
</dbReference>
<dbReference type="PANTHER" id="PTHR43877:SF1">
    <property type="entry name" value="ACETYLTRANSFERASE"/>
    <property type="match status" value="1"/>
</dbReference>
<evidence type="ECO:0000256" key="2">
    <source>
        <dbReference type="ARBA" id="ARBA00023315"/>
    </source>
</evidence>
<evidence type="ECO:0000313" key="5">
    <source>
        <dbReference type="Proteomes" id="UP001149140"/>
    </source>
</evidence>
<comment type="caution">
    <text evidence="4">The sequence shown here is derived from an EMBL/GenBank/DDBJ whole genome shotgun (WGS) entry which is preliminary data.</text>
</comment>
<evidence type="ECO:0000313" key="4">
    <source>
        <dbReference type="EMBL" id="MDA0163376.1"/>
    </source>
</evidence>
<dbReference type="InterPro" id="IPR000182">
    <property type="entry name" value="GNAT_dom"/>
</dbReference>
<dbReference type="PANTHER" id="PTHR43877">
    <property type="entry name" value="AMINOALKYLPHOSPHONATE N-ACETYLTRANSFERASE-RELATED-RELATED"/>
    <property type="match status" value="1"/>
</dbReference>
<sequence length="227" mass="25278">MTEPWSHGTVLLTPSAPNFWDANFVRVEGDGSDLEPQVLVRAANELLHDSQHRKLEIHDERAGARLRPFFDAAGWVTDRNAVMVREGLGRAHADVEEVSLLETRPLRVEWYLSFENDEAAQESLADAQDRISVRRGMRAFVVRDAERRPVGFTTLAVGDEAVEIDQLYVTPAARGAGIATRLVETALAAGGCSTAWVIADDDGRARSLYERLGFETVWLQHAFVRQP</sequence>
<name>A0A9X3MXE8_9ACTN</name>
<dbReference type="AlphaFoldDB" id="A0A9X3MXE8"/>
<dbReference type="InterPro" id="IPR050832">
    <property type="entry name" value="Bact_Acetyltransf"/>
</dbReference>
<dbReference type="PROSITE" id="PS51186">
    <property type="entry name" value="GNAT"/>
    <property type="match status" value="1"/>
</dbReference>
<accession>A0A9X3MXE8</accession>
<dbReference type="SUPFAM" id="SSF55729">
    <property type="entry name" value="Acyl-CoA N-acyltransferases (Nat)"/>
    <property type="match status" value="1"/>
</dbReference>
<keyword evidence="1" id="KW-0808">Transferase</keyword>
<dbReference type="CDD" id="cd04301">
    <property type="entry name" value="NAT_SF"/>
    <property type="match status" value="1"/>
</dbReference>
<gene>
    <name evidence="4" type="ORF">OM076_24085</name>
</gene>
<proteinExistence type="predicted"/>
<reference evidence="4" key="1">
    <citation type="submission" date="2022-10" db="EMBL/GenBank/DDBJ databases">
        <title>The WGS of Solirubrobacter ginsenosidimutans DSM 21036.</title>
        <authorList>
            <person name="Jiang Z."/>
        </authorList>
    </citation>
    <scope>NUCLEOTIDE SEQUENCE</scope>
    <source>
        <strain evidence="4">DSM 21036</strain>
    </source>
</reference>
<evidence type="ECO:0000256" key="1">
    <source>
        <dbReference type="ARBA" id="ARBA00022679"/>
    </source>
</evidence>
<organism evidence="4 5">
    <name type="scientific">Solirubrobacter ginsenosidimutans</name>
    <dbReference type="NCBI Taxonomy" id="490573"/>
    <lineage>
        <taxon>Bacteria</taxon>
        <taxon>Bacillati</taxon>
        <taxon>Actinomycetota</taxon>
        <taxon>Thermoleophilia</taxon>
        <taxon>Solirubrobacterales</taxon>
        <taxon>Solirubrobacteraceae</taxon>
        <taxon>Solirubrobacter</taxon>
    </lineage>
</organism>
<dbReference type="InterPro" id="IPR016181">
    <property type="entry name" value="Acyl_CoA_acyltransferase"/>
</dbReference>
<dbReference type="RefSeq" id="WP_270042619.1">
    <property type="nucleotide sequence ID" value="NZ_JAPDOD010000024.1"/>
</dbReference>
<feature type="domain" description="N-acetyltransferase" evidence="3">
    <location>
        <begin position="101"/>
        <end position="227"/>
    </location>
</feature>
<protein>
    <submittedName>
        <fullName evidence="4">GNAT family N-acetyltransferase</fullName>
    </submittedName>
</protein>
<dbReference type="Proteomes" id="UP001149140">
    <property type="component" value="Unassembled WGS sequence"/>
</dbReference>
<keyword evidence="2" id="KW-0012">Acyltransferase</keyword>
<evidence type="ECO:0000259" key="3">
    <source>
        <dbReference type="PROSITE" id="PS51186"/>
    </source>
</evidence>
<dbReference type="Gene3D" id="3.40.630.30">
    <property type="match status" value="1"/>
</dbReference>
<dbReference type="EMBL" id="JAPDOD010000024">
    <property type="protein sequence ID" value="MDA0163376.1"/>
    <property type="molecule type" value="Genomic_DNA"/>
</dbReference>
<keyword evidence="5" id="KW-1185">Reference proteome</keyword>
<dbReference type="Pfam" id="PF00583">
    <property type="entry name" value="Acetyltransf_1"/>
    <property type="match status" value="1"/>
</dbReference>